<evidence type="ECO:0000313" key="2">
    <source>
        <dbReference type="Proteomes" id="UP000006729"/>
    </source>
</evidence>
<dbReference type="EMBL" id="CM009292">
    <property type="protein sequence ID" value="PNT43689.1"/>
    <property type="molecule type" value="Genomic_DNA"/>
</dbReference>
<dbReference type="AlphaFoldDB" id="A0A2K2B1N6"/>
<sequence length="69" mass="7652">MVGYNLISLSPNSILDHTDLDSKCLGLVLVNSMCLGLNLRLLRSKIILILDSPKFNPKLVLSLTLDVWT</sequence>
<accession>A0A2K2B1N6</accession>
<name>A0A2K2B1N6_POPTR</name>
<dbReference type="Proteomes" id="UP000006729">
    <property type="component" value="Chromosome 3"/>
</dbReference>
<keyword evidence="2" id="KW-1185">Reference proteome</keyword>
<gene>
    <name evidence="1" type="ORF">POPTR_003G048500</name>
</gene>
<proteinExistence type="predicted"/>
<dbReference type="InParanoid" id="A0A2K2B1N6"/>
<protein>
    <submittedName>
        <fullName evidence="1">Uncharacterized protein</fullName>
    </submittedName>
</protein>
<evidence type="ECO:0000313" key="1">
    <source>
        <dbReference type="EMBL" id="PNT43689.1"/>
    </source>
</evidence>
<organism evidence="1 2">
    <name type="scientific">Populus trichocarpa</name>
    <name type="common">Western balsam poplar</name>
    <name type="synonym">Populus balsamifera subsp. trichocarpa</name>
    <dbReference type="NCBI Taxonomy" id="3694"/>
    <lineage>
        <taxon>Eukaryota</taxon>
        <taxon>Viridiplantae</taxon>
        <taxon>Streptophyta</taxon>
        <taxon>Embryophyta</taxon>
        <taxon>Tracheophyta</taxon>
        <taxon>Spermatophyta</taxon>
        <taxon>Magnoliopsida</taxon>
        <taxon>eudicotyledons</taxon>
        <taxon>Gunneridae</taxon>
        <taxon>Pentapetalae</taxon>
        <taxon>rosids</taxon>
        <taxon>fabids</taxon>
        <taxon>Malpighiales</taxon>
        <taxon>Salicaceae</taxon>
        <taxon>Saliceae</taxon>
        <taxon>Populus</taxon>
    </lineage>
</organism>
<reference evidence="1 2" key="1">
    <citation type="journal article" date="2006" name="Science">
        <title>The genome of black cottonwood, Populus trichocarpa (Torr. &amp; Gray).</title>
        <authorList>
            <person name="Tuskan G.A."/>
            <person name="Difazio S."/>
            <person name="Jansson S."/>
            <person name="Bohlmann J."/>
            <person name="Grigoriev I."/>
            <person name="Hellsten U."/>
            <person name="Putnam N."/>
            <person name="Ralph S."/>
            <person name="Rombauts S."/>
            <person name="Salamov A."/>
            <person name="Schein J."/>
            <person name="Sterck L."/>
            <person name="Aerts A."/>
            <person name="Bhalerao R.R."/>
            <person name="Bhalerao R.P."/>
            <person name="Blaudez D."/>
            <person name="Boerjan W."/>
            <person name="Brun A."/>
            <person name="Brunner A."/>
            <person name="Busov V."/>
            <person name="Campbell M."/>
            <person name="Carlson J."/>
            <person name="Chalot M."/>
            <person name="Chapman J."/>
            <person name="Chen G.L."/>
            <person name="Cooper D."/>
            <person name="Coutinho P.M."/>
            <person name="Couturier J."/>
            <person name="Covert S."/>
            <person name="Cronk Q."/>
            <person name="Cunningham R."/>
            <person name="Davis J."/>
            <person name="Degroeve S."/>
            <person name="Dejardin A."/>
            <person name="Depamphilis C."/>
            <person name="Detter J."/>
            <person name="Dirks B."/>
            <person name="Dubchak I."/>
            <person name="Duplessis S."/>
            <person name="Ehlting J."/>
            <person name="Ellis B."/>
            <person name="Gendler K."/>
            <person name="Goodstein D."/>
            <person name="Gribskov M."/>
            <person name="Grimwood J."/>
            <person name="Groover A."/>
            <person name="Gunter L."/>
            <person name="Hamberger B."/>
            <person name="Heinze B."/>
            <person name="Helariutta Y."/>
            <person name="Henrissat B."/>
            <person name="Holligan D."/>
            <person name="Holt R."/>
            <person name="Huang W."/>
            <person name="Islam-Faridi N."/>
            <person name="Jones S."/>
            <person name="Jones-Rhoades M."/>
            <person name="Jorgensen R."/>
            <person name="Joshi C."/>
            <person name="Kangasjarvi J."/>
            <person name="Karlsson J."/>
            <person name="Kelleher C."/>
            <person name="Kirkpatrick R."/>
            <person name="Kirst M."/>
            <person name="Kohler A."/>
            <person name="Kalluri U."/>
            <person name="Larimer F."/>
            <person name="Leebens-Mack J."/>
            <person name="Leple J.C."/>
            <person name="Locascio P."/>
            <person name="Lou Y."/>
            <person name="Lucas S."/>
            <person name="Martin F."/>
            <person name="Montanini B."/>
            <person name="Napoli C."/>
            <person name="Nelson D.R."/>
            <person name="Nelson C."/>
            <person name="Nieminen K."/>
            <person name="Nilsson O."/>
            <person name="Pereda V."/>
            <person name="Peter G."/>
            <person name="Philippe R."/>
            <person name="Pilate G."/>
            <person name="Poliakov A."/>
            <person name="Razumovskaya J."/>
            <person name="Richardson P."/>
            <person name="Rinaldi C."/>
            <person name="Ritland K."/>
            <person name="Rouze P."/>
            <person name="Ryaboy D."/>
            <person name="Schmutz J."/>
            <person name="Schrader J."/>
            <person name="Segerman B."/>
            <person name="Shin H."/>
            <person name="Siddiqui A."/>
            <person name="Sterky F."/>
            <person name="Terry A."/>
            <person name="Tsai C.J."/>
            <person name="Uberbacher E."/>
            <person name="Unneberg P."/>
            <person name="Vahala J."/>
            <person name="Wall K."/>
            <person name="Wessler S."/>
            <person name="Yang G."/>
            <person name="Yin T."/>
            <person name="Douglas C."/>
            <person name="Marra M."/>
            <person name="Sandberg G."/>
            <person name="Van de Peer Y."/>
            <person name="Rokhsar D."/>
        </authorList>
    </citation>
    <scope>NUCLEOTIDE SEQUENCE [LARGE SCALE GENOMIC DNA]</scope>
    <source>
        <strain evidence="2">cv. Nisqually</strain>
    </source>
</reference>